<evidence type="ECO:0000313" key="4">
    <source>
        <dbReference type="Proteomes" id="UP001519344"/>
    </source>
</evidence>
<dbReference type="PANTHER" id="PTHR33408">
    <property type="entry name" value="TRANSPOSASE"/>
    <property type="match status" value="1"/>
</dbReference>
<proteinExistence type="predicted"/>
<organism evidence="3 4">
    <name type="scientific">Paenibacillus aceris</name>
    <dbReference type="NCBI Taxonomy" id="869555"/>
    <lineage>
        <taxon>Bacteria</taxon>
        <taxon>Bacillati</taxon>
        <taxon>Bacillota</taxon>
        <taxon>Bacilli</taxon>
        <taxon>Bacillales</taxon>
        <taxon>Paenibacillaceae</taxon>
        <taxon>Paenibacillus</taxon>
    </lineage>
</organism>
<dbReference type="EMBL" id="JAGGKV010000001">
    <property type="protein sequence ID" value="MBP1961176.1"/>
    <property type="molecule type" value="Genomic_DNA"/>
</dbReference>
<dbReference type="InterPro" id="IPR002559">
    <property type="entry name" value="Transposase_11"/>
</dbReference>
<reference evidence="3 4" key="1">
    <citation type="submission" date="2021-03" db="EMBL/GenBank/DDBJ databases">
        <title>Genomic Encyclopedia of Type Strains, Phase IV (KMG-IV): sequencing the most valuable type-strain genomes for metagenomic binning, comparative biology and taxonomic classification.</title>
        <authorList>
            <person name="Goeker M."/>
        </authorList>
    </citation>
    <scope>NUCLEOTIDE SEQUENCE [LARGE SCALE GENOMIC DNA]</scope>
    <source>
        <strain evidence="3 4">DSM 24950</strain>
    </source>
</reference>
<dbReference type="Pfam" id="PF01609">
    <property type="entry name" value="DDE_Tnp_1"/>
    <property type="match status" value="1"/>
</dbReference>
<keyword evidence="4" id="KW-1185">Reference proteome</keyword>
<evidence type="ECO:0000313" key="3">
    <source>
        <dbReference type="EMBL" id="MBP1961176.1"/>
    </source>
</evidence>
<dbReference type="Proteomes" id="UP001519344">
    <property type="component" value="Unassembled WGS sequence"/>
</dbReference>
<accession>A0ABS4HSD7</accession>
<comment type="caution">
    <text evidence="3">The sequence shown here is derived from an EMBL/GenBank/DDBJ whole genome shotgun (WGS) entry which is preliminary data.</text>
</comment>
<name>A0ABS4HSD7_9BACL</name>
<feature type="domain" description="Transposase IS4-like" evidence="2">
    <location>
        <begin position="84"/>
        <end position="181"/>
    </location>
</feature>
<feature type="region of interest" description="Disordered" evidence="1">
    <location>
        <begin position="1"/>
        <end position="31"/>
    </location>
</feature>
<evidence type="ECO:0000259" key="2">
    <source>
        <dbReference type="Pfam" id="PF01609"/>
    </source>
</evidence>
<protein>
    <recommendedName>
        <fullName evidence="2">Transposase IS4-like domain-containing protein</fullName>
    </recommendedName>
</protein>
<gene>
    <name evidence="3" type="ORF">J2Z65_000370</name>
</gene>
<dbReference type="PANTHER" id="PTHR33408:SF2">
    <property type="entry name" value="TRANSPOSASE DDE DOMAIN-CONTAINING PROTEIN"/>
    <property type="match status" value="1"/>
</dbReference>
<evidence type="ECO:0000256" key="1">
    <source>
        <dbReference type="SAM" id="MobiDB-lite"/>
    </source>
</evidence>
<feature type="compositionally biased region" description="Basic and acidic residues" evidence="1">
    <location>
        <begin position="10"/>
        <end position="24"/>
    </location>
</feature>
<sequence>MSRFFEAETQEERTHGGQDLHELGESSQITSDKLEKAVKQLEERLLENPKEKFLKKAVRALREDLLPRLQKYEAHEDILGTRNSYSKTDHDAKFMRMKEDHMQNGHLKPGYNMQIGTENQFILGYSVHQMPTDTRCLIPHLEKVKSQLSKLPSSVIADAGYGGEENYDYLEQNEIDAIVKYGYRCQVTVHLVKERRFLWLVSI</sequence>